<sequence length="160" mass="18663">MRDTVTNIAKQLLSAFEKNLSEKVEAKVKETTVKLKEQMDSLMIDNENLRERMNKKDKTIESLEEQVSDTNNRAIEAIKLGNYNEQYSRKRNIRMLNYPESPNEVGRDGFVNTVKKELKVDIKPVDVQEIHRIPGKEGHTKPVIVEVRNTDLKIKIMRQR</sequence>
<keyword evidence="1" id="KW-0175">Coiled coil</keyword>
<evidence type="ECO:0000313" key="2">
    <source>
        <dbReference type="EMBL" id="CAC5385542.1"/>
    </source>
</evidence>
<proteinExistence type="predicted"/>
<feature type="coiled-coil region" evidence="1">
    <location>
        <begin position="32"/>
        <end position="80"/>
    </location>
</feature>
<dbReference type="Proteomes" id="UP000507470">
    <property type="component" value="Unassembled WGS sequence"/>
</dbReference>
<reference evidence="2 3" key="1">
    <citation type="submission" date="2020-06" db="EMBL/GenBank/DDBJ databases">
        <authorList>
            <person name="Li R."/>
            <person name="Bekaert M."/>
        </authorList>
    </citation>
    <scope>NUCLEOTIDE SEQUENCE [LARGE SCALE GENOMIC DNA]</scope>
    <source>
        <strain evidence="3">wild</strain>
    </source>
</reference>
<name>A0A6J8BPG5_MYTCO</name>
<accession>A0A6J8BPG5</accession>
<evidence type="ECO:0000313" key="3">
    <source>
        <dbReference type="Proteomes" id="UP000507470"/>
    </source>
</evidence>
<dbReference type="AlphaFoldDB" id="A0A6J8BPG5"/>
<organism evidence="2 3">
    <name type="scientific">Mytilus coruscus</name>
    <name type="common">Sea mussel</name>
    <dbReference type="NCBI Taxonomy" id="42192"/>
    <lineage>
        <taxon>Eukaryota</taxon>
        <taxon>Metazoa</taxon>
        <taxon>Spiralia</taxon>
        <taxon>Lophotrochozoa</taxon>
        <taxon>Mollusca</taxon>
        <taxon>Bivalvia</taxon>
        <taxon>Autobranchia</taxon>
        <taxon>Pteriomorphia</taxon>
        <taxon>Mytilida</taxon>
        <taxon>Mytiloidea</taxon>
        <taxon>Mytilidae</taxon>
        <taxon>Mytilinae</taxon>
        <taxon>Mytilus</taxon>
    </lineage>
</organism>
<gene>
    <name evidence="2" type="ORF">MCOR_21078</name>
</gene>
<evidence type="ECO:0000256" key="1">
    <source>
        <dbReference type="SAM" id="Coils"/>
    </source>
</evidence>
<dbReference type="OrthoDB" id="7477812at2759"/>
<keyword evidence="3" id="KW-1185">Reference proteome</keyword>
<dbReference type="EMBL" id="CACVKT020003739">
    <property type="protein sequence ID" value="CAC5385542.1"/>
    <property type="molecule type" value="Genomic_DNA"/>
</dbReference>
<protein>
    <submittedName>
        <fullName evidence="2">Uncharacterized protein</fullName>
    </submittedName>
</protein>